<dbReference type="OrthoDB" id="9783873at2"/>
<sequence length="529" mass="57429">MIDRAALTDNARPSAAATPRRTGLSKSRIAIFEQCAKRLWLSVHRPELAHEGAATTRSFRIGHEVGAVACSLYPDGIMIDASTGLADAARATSEALRSPDRRPIFEATFIHDNVVVRVDLLLPDGDGWHVAEVKSTTRVKPYQRADLATQLWVMKACGVSVTRASVRVIDTRFVLETLGDYRGLFVDVDADEAVTSAVAARPAMVAAANDTLASDEPNIGIGAHCSEPFYCSFETYCRRDLPAPPAWPTTLLPGAAGKALAGTLAVLGIDDLTQVDPAIVTRPLLQRVQQATLSGTAYHDAAGVIADAAGWSYPRTFLDFESIAFAVPRWIGTRPYQQVPFQFSAHIDQGDGELAHAEFLSTDGNDPRRRCAEVLAALPTSGAVIAWNASFERACLLALADHAPEHGEALRSLAARLVDLLPVARRHYYHRDMRGSWSIKAVLPTLAPEMDYQTLDGARSGIEAQDLYLETMAPDTSAARHGAIRRELLAYCERDTLAMAVVLVRLCDPPTRATTVTHYQDWPEGTLPS</sequence>
<dbReference type="RefSeq" id="WP_093333768.1">
    <property type="nucleotide sequence ID" value="NZ_FOXP01000008.1"/>
</dbReference>
<dbReference type="Proteomes" id="UP000199586">
    <property type="component" value="Unassembled WGS sequence"/>
</dbReference>
<dbReference type="AlphaFoldDB" id="A0A1I5TMB3"/>
<dbReference type="STRING" id="634430.SAMN04488241_108147"/>
<evidence type="ECO:0000313" key="4">
    <source>
        <dbReference type="Proteomes" id="UP000199586"/>
    </source>
</evidence>
<keyword evidence="4" id="KW-1185">Reference proteome</keyword>
<protein>
    <recommendedName>
        <fullName evidence="2">DUF2779 domain-containing protein</fullName>
    </recommendedName>
</protein>
<feature type="region of interest" description="Disordered" evidence="1">
    <location>
        <begin position="1"/>
        <end position="21"/>
    </location>
</feature>
<gene>
    <name evidence="3" type="ORF">SAMN04488241_108147</name>
</gene>
<dbReference type="Pfam" id="PF11074">
    <property type="entry name" value="DUF2779"/>
    <property type="match status" value="1"/>
</dbReference>
<evidence type="ECO:0000256" key="1">
    <source>
        <dbReference type="SAM" id="MobiDB-lite"/>
    </source>
</evidence>
<dbReference type="EMBL" id="FOXP01000008">
    <property type="protein sequence ID" value="SFP84189.1"/>
    <property type="molecule type" value="Genomic_DNA"/>
</dbReference>
<feature type="domain" description="DUF2779" evidence="2">
    <location>
        <begin position="317"/>
        <end position="438"/>
    </location>
</feature>
<evidence type="ECO:0000313" key="3">
    <source>
        <dbReference type="EMBL" id="SFP84189.1"/>
    </source>
</evidence>
<accession>A0A1I5TMB3</accession>
<reference evidence="3 4" key="1">
    <citation type="submission" date="2016-10" db="EMBL/GenBank/DDBJ databases">
        <authorList>
            <person name="de Groot N.N."/>
        </authorList>
    </citation>
    <scope>NUCLEOTIDE SEQUENCE [LARGE SCALE GENOMIC DNA]</scope>
    <source>
        <strain evidence="3 4">CGMCC 1.9113</strain>
    </source>
</reference>
<feature type="compositionally biased region" description="Low complexity" evidence="1">
    <location>
        <begin position="11"/>
        <end position="21"/>
    </location>
</feature>
<name>A0A1I5TMB3_9SPHN</name>
<organism evidence="3 4">
    <name type="scientific">Sphingomonas rubra</name>
    <dbReference type="NCBI Taxonomy" id="634430"/>
    <lineage>
        <taxon>Bacteria</taxon>
        <taxon>Pseudomonadati</taxon>
        <taxon>Pseudomonadota</taxon>
        <taxon>Alphaproteobacteria</taxon>
        <taxon>Sphingomonadales</taxon>
        <taxon>Sphingomonadaceae</taxon>
        <taxon>Sphingomonas</taxon>
    </lineage>
</organism>
<evidence type="ECO:0000259" key="2">
    <source>
        <dbReference type="Pfam" id="PF11074"/>
    </source>
</evidence>
<dbReference type="InterPro" id="IPR021301">
    <property type="entry name" value="DUF2779"/>
</dbReference>
<proteinExistence type="predicted"/>